<dbReference type="InterPro" id="IPR050553">
    <property type="entry name" value="Thioredoxin_ResA/DsbE_sf"/>
</dbReference>
<name>A0A419W6Y2_9BACT</name>
<accession>A0A419W6Y2</accession>
<dbReference type="InterPro" id="IPR013766">
    <property type="entry name" value="Thioredoxin_domain"/>
</dbReference>
<evidence type="ECO:0000256" key="3">
    <source>
        <dbReference type="ARBA" id="ARBA00023157"/>
    </source>
</evidence>
<keyword evidence="7" id="KW-1185">Reference proteome</keyword>
<dbReference type="AlphaFoldDB" id="A0A419W6Y2"/>
<keyword evidence="2" id="KW-0201">Cytochrome c-type biogenesis</keyword>
<dbReference type="Pfam" id="PF00578">
    <property type="entry name" value="AhpC-TSA"/>
    <property type="match status" value="1"/>
</dbReference>
<protein>
    <submittedName>
        <fullName evidence="6">Peroxiredoxin</fullName>
    </submittedName>
</protein>
<dbReference type="PANTHER" id="PTHR42852">
    <property type="entry name" value="THIOL:DISULFIDE INTERCHANGE PROTEIN DSBE"/>
    <property type="match status" value="1"/>
</dbReference>
<keyword evidence="4" id="KW-0676">Redox-active center</keyword>
<dbReference type="CDD" id="cd02966">
    <property type="entry name" value="TlpA_like_family"/>
    <property type="match status" value="1"/>
</dbReference>
<comment type="caution">
    <text evidence="6">The sequence shown here is derived from an EMBL/GenBank/DDBJ whole genome shotgun (WGS) entry which is preliminary data.</text>
</comment>
<dbReference type="InterPro" id="IPR017937">
    <property type="entry name" value="Thioredoxin_CS"/>
</dbReference>
<dbReference type="SUPFAM" id="SSF52833">
    <property type="entry name" value="Thioredoxin-like"/>
    <property type="match status" value="1"/>
</dbReference>
<comment type="subcellular location">
    <subcellularLocation>
        <location evidence="1">Cell envelope</location>
    </subcellularLocation>
</comment>
<dbReference type="PROSITE" id="PS51352">
    <property type="entry name" value="THIOREDOXIN_2"/>
    <property type="match status" value="1"/>
</dbReference>
<dbReference type="Gene3D" id="3.40.30.10">
    <property type="entry name" value="Glutaredoxin"/>
    <property type="match status" value="1"/>
</dbReference>
<dbReference type="PANTHER" id="PTHR42852:SF6">
    <property type="entry name" value="THIOL:DISULFIDE INTERCHANGE PROTEIN DSBE"/>
    <property type="match status" value="1"/>
</dbReference>
<organism evidence="6 7">
    <name type="scientific">Mangrovibacterium diazotrophicum</name>
    <dbReference type="NCBI Taxonomy" id="1261403"/>
    <lineage>
        <taxon>Bacteria</taxon>
        <taxon>Pseudomonadati</taxon>
        <taxon>Bacteroidota</taxon>
        <taxon>Bacteroidia</taxon>
        <taxon>Marinilabiliales</taxon>
        <taxon>Prolixibacteraceae</taxon>
        <taxon>Mangrovibacterium</taxon>
    </lineage>
</organism>
<evidence type="ECO:0000256" key="1">
    <source>
        <dbReference type="ARBA" id="ARBA00004196"/>
    </source>
</evidence>
<dbReference type="InterPro" id="IPR036249">
    <property type="entry name" value="Thioredoxin-like_sf"/>
</dbReference>
<feature type="domain" description="Thioredoxin" evidence="5">
    <location>
        <begin position="21"/>
        <end position="166"/>
    </location>
</feature>
<gene>
    <name evidence="6" type="ORF">BC643_1573</name>
</gene>
<dbReference type="EMBL" id="RAPN01000001">
    <property type="protein sequence ID" value="RKD91224.1"/>
    <property type="molecule type" value="Genomic_DNA"/>
</dbReference>
<evidence type="ECO:0000313" key="7">
    <source>
        <dbReference type="Proteomes" id="UP000283387"/>
    </source>
</evidence>
<sequence>MLFMIGLALPQIVDAQAKIGLNIGDKAPEIAEKTANGKELKLSSLKGEMVLIDFWASWCGPCRRENPTVVDAYKKFKDEKFKDAKGFTVYSVSLDKSKDAWLKAIEDDNLVWENHVSDLNGWSAKFAAVYGVRSIPANFLIDGNGIIVAKNLRGPALEAALKSMLK</sequence>
<dbReference type="GO" id="GO:0030313">
    <property type="term" value="C:cell envelope"/>
    <property type="evidence" value="ECO:0007669"/>
    <property type="project" value="UniProtKB-SubCell"/>
</dbReference>
<dbReference type="PROSITE" id="PS00194">
    <property type="entry name" value="THIOREDOXIN_1"/>
    <property type="match status" value="1"/>
</dbReference>
<dbReference type="GO" id="GO:0016209">
    <property type="term" value="F:antioxidant activity"/>
    <property type="evidence" value="ECO:0007669"/>
    <property type="project" value="InterPro"/>
</dbReference>
<proteinExistence type="predicted"/>
<evidence type="ECO:0000259" key="5">
    <source>
        <dbReference type="PROSITE" id="PS51352"/>
    </source>
</evidence>
<evidence type="ECO:0000256" key="2">
    <source>
        <dbReference type="ARBA" id="ARBA00022748"/>
    </source>
</evidence>
<dbReference type="InterPro" id="IPR000866">
    <property type="entry name" value="AhpC/TSA"/>
</dbReference>
<dbReference type="Proteomes" id="UP000283387">
    <property type="component" value="Unassembled WGS sequence"/>
</dbReference>
<evidence type="ECO:0000256" key="4">
    <source>
        <dbReference type="ARBA" id="ARBA00023284"/>
    </source>
</evidence>
<dbReference type="GO" id="GO:0016491">
    <property type="term" value="F:oxidoreductase activity"/>
    <property type="evidence" value="ECO:0007669"/>
    <property type="project" value="InterPro"/>
</dbReference>
<dbReference type="GO" id="GO:0017004">
    <property type="term" value="P:cytochrome complex assembly"/>
    <property type="evidence" value="ECO:0007669"/>
    <property type="project" value="UniProtKB-KW"/>
</dbReference>
<keyword evidence="3" id="KW-1015">Disulfide bond</keyword>
<evidence type="ECO:0000313" key="6">
    <source>
        <dbReference type="EMBL" id="RKD91224.1"/>
    </source>
</evidence>
<reference evidence="6 7" key="1">
    <citation type="submission" date="2018-09" db="EMBL/GenBank/DDBJ databases">
        <title>Genomic Encyclopedia of Archaeal and Bacterial Type Strains, Phase II (KMG-II): from individual species to whole genera.</title>
        <authorList>
            <person name="Goeker M."/>
        </authorList>
    </citation>
    <scope>NUCLEOTIDE SEQUENCE [LARGE SCALE GENOMIC DNA]</scope>
    <source>
        <strain evidence="6 7">DSM 27148</strain>
    </source>
</reference>